<dbReference type="PANTHER" id="PTHR31325">
    <property type="entry name" value="OS01G0798800 PROTEIN-RELATED"/>
    <property type="match status" value="1"/>
</dbReference>
<dbReference type="AlphaFoldDB" id="A0A4V6D395"/>
<feature type="compositionally biased region" description="Low complexity" evidence="1">
    <location>
        <begin position="366"/>
        <end position="397"/>
    </location>
</feature>
<gene>
    <name evidence="2" type="ORF">SEVIR_8G204800v2</name>
</gene>
<dbReference type="EMBL" id="CM016559">
    <property type="protein sequence ID" value="TKW01826.1"/>
    <property type="molecule type" value="Genomic_DNA"/>
</dbReference>
<name>A0A4V6D395_SETVI</name>
<dbReference type="Proteomes" id="UP000298652">
    <property type="component" value="Chromosome 8"/>
</dbReference>
<dbReference type="Gramene" id="TKW01826">
    <property type="protein sequence ID" value="TKW01826"/>
    <property type="gene ID" value="SEVIR_8G204800v2"/>
</dbReference>
<dbReference type="Pfam" id="PF04578">
    <property type="entry name" value="DUF594"/>
    <property type="match status" value="1"/>
</dbReference>
<evidence type="ECO:0008006" key="4">
    <source>
        <dbReference type="Google" id="ProtNLM"/>
    </source>
</evidence>
<proteinExistence type="predicted"/>
<evidence type="ECO:0000313" key="2">
    <source>
        <dbReference type="EMBL" id="TKW01826.1"/>
    </source>
</evidence>
<sequence length="404" mass="44470">MRKHVWSSAATPPPLSLAVRLNRDGWMDGDKGLAVSPPSGRPTTQTGGLVTRRKGDVAMTRRQLGPNQDGISHPNPCLVATAQCIFVQSFSYSPWKWKLMHKLTLGVVASKGDGTKLSDAIRIPKMVKAKVFEALCLCGLRSKNFEGHYLPKDFTSLCASGQQANKDWSECLQLPTCSQVILAWHIATSLCEMKLAQDCGMDLSKQEFLVDEKSLDGDLTTNYKIANSFSRYCAYLLVARPDLLPDTILVPKVILQNTVSHAREMLKDCDSLQSIYKKLTEVALEEPSMQVQRGAILGKKLMENEYHWELLAKVWVDLLVHIAPSSNAEAHAKHLESGGEFVTLIWALFCHCGIEKSELWQENATSRNSSPGSSQQNNGVAPTTQVQQQTAPPAAQPDGSNIAK</sequence>
<feature type="region of interest" description="Disordered" evidence="1">
    <location>
        <begin position="363"/>
        <end position="404"/>
    </location>
</feature>
<dbReference type="OMA" id="YSPWKWK"/>
<protein>
    <recommendedName>
        <fullName evidence="4">DUF4220 domain-containing protein</fullName>
    </recommendedName>
</protein>
<keyword evidence="3" id="KW-1185">Reference proteome</keyword>
<feature type="region of interest" description="Disordered" evidence="1">
    <location>
        <begin position="31"/>
        <end position="50"/>
    </location>
</feature>
<reference evidence="2" key="1">
    <citation type="submission" date="2019-03" db="EMBL/GenBank/DDBJ databases">
        <title>WGS assembly of Setaria viridis.</title>
        <authorList>
            <person name="Huang P."/>
            <person name="Jenkins J."/>
            <person name="Grimwood J."/>
            <person name="Barry K."/>
            <person name="Healey A."/>
            <person name="Mamidi S."/>
            <person name="Sreedasyam A."/>
            <person name="Shu S."/>
            <person name="Feldman M."/>
            <person name="Wu J."/>
            <person name="Yu Y."/>
            <person name="Chen C."/>
            <person name="Johnson J."/>
            <person name="Rokhsar D."/>
            <person name="Baxter I."/>
            <person name="Schmutz J."/>
            <person name="Brutnell T."/>
            <person name="Kellogg E."/>
        </authorList>
    </citation>
    <scope>NUCLEOTIDE SEQUENCE [LARGE SCALE GENOMIC DNA]</scope>
</reference>
<organism evidence="2 3">
    <name type="scientific">Setaria viridis</name>
    <name type="common">Green bristlegrass</name>
    <name type="synonym">Setaria italica subsp. viridis</name>
    <dbReference type="NCBI Taxonomy" id="4556"/>
    <lineage>
        <taxon>Eukaryota</taxon>
        <taxon>Viridiplantae</taxon>
        <taxon>Streptophyta</taxon>
        <taxon>Embryophyta</taxon>
        <taxon>Tracheophyta</taxon>
        <taxon>Spermatophyta</taxon>
        <taxon>Magnoliopsida</taxon>
        <taxon>Liliopsida</taxon>
        <taxon>Poales</taxon>
        <taxon>Poaceae</taxon>
        <taxon>PACMAD clade</taxon>
        <taxon>Panicoideae</taxon>
        <taxon>Panicodae</taxon>
        <taxon>Paniceae</taxon>
        <taxon>Cenchrinae</taxon>
        <taxon>Setaria</taxon>
    </lineage>
</organism>
<evidence type="ECO:0000256" key="1">
    <source>
        <dbReference type="SAM" id="MobiDB-lite"/>
    </source>
</evidence>
<accession>A0A4V6D395</accession>
<evidence type="ECO:0000313" key="3">
    <source>
        <dbReference type="Proteomes" id="UP000298652"/>
    </source>
</evidence>
<dbReference type="InterPro" id="IPR007658">
    <property type="entry name" value="DUF594"/>
</dbReference>